<dbReference type="GeneID" id="14296470"/>
<name>I6X6S9_9CAUD</name>
<dbReference type="Proteomes" id="UP000009014">
    <property type="component" value="Segment"/>
</dbReference>
<dbReference type="EMBL" id="JX104231">
    <property type="protein sequence ID" value="AFN39112.1"/>
    <property type="molecule type" value="Genomic_DNA"/>
</dbReference>
<evidence type="ECO:0000313" key="2">
    <source>
        <dbReference type="Proteomes" id="UP000009014"/>
    </source>
</evidence>
<accession>I6X6S9</accession>
<organism evidence="1 2">
    <name type="scientific">Burkholderia phage BcepMigl</name>
    <dbReference type="NCBI Taxonomy" id="2886899"/>
    <lineage>
        <taxon>Viruses</taxon>
        <taxon>Duplodnaviria</taxon>
        <taxon>Heunggongvirae</taxon>
        <taxon>Uroviricota</taxon>
        <taxon>Caudoviricetes</taxon>
        <taxon>Lessievirus</taxon>
        <taxon>Lessievirus bcepmigl</taxon>
    </lineage>
</organism>
<keyword evidence="2" id="KW-1185">Reference proteome</keyword>
<dbReference type="KEGG" id="vg:14296470"/>
<sequence length="55" mass="5650">MKTVLACIGGGIVALYLAAVVFGPGHFYVHYGDAPMTCTPDVAEPAAQKPAKVTT</sequence>
<reference evidence="1 2" key="1">
    <citation type="submission" date="2012-05" db="EMBL/GenBank/DDBJ databases">
        <title>Complete genome of the Bcep22-like bacteriophage BcepMigl.</title>
        <authorList>
            <person name="Gill J.J."/>
            <person name="Migl D.M."/>
            <person name="Summer E.J."/>
            <person name="Gonzlaez C.F."/>
            <person name="Young R."/>
        </authorList>
    </citation>
    <scope>NUCLEOTIDE SEQUENCE [LARGE SCALE GENOMIC DNA]</scope>
</reference>
<protein>
    <submittedName>
        <fullName evidence="1">Sec signal protein</fullName>
    </submittedName>
</protein>
<proteinExistence type="predicted"/>
<evidence type="ECO:0000313" key="1">
    <source>
        <dbReference type="EMBL" id="AFN39112.1"/>
    </source>
</evidence>
<dbReference type="OrthoDB" id="37749at10239"/>
<gene>
    <name evidence="1" type="ORF">BcepMigl_gp43</name>
</gene>
<dbReference type="RefSeq" id="YP_007236789.1">
    <property type="nucleotide sequence ID" value="NC_019917.1"/>
</dbReference>